<dbReference type="Pfam" id="PF11692">
    <property type="entry name" value="DUF3289"/>
    <property type="match status" value="1"/>
</dbReference>
<dbReference type="AlphaFoldDB" id="A0A0J8VLA3"/>
<dbReference type="OrthoDB" id="612868at2"/>
<proteinExistence type="predicted"/>
<dbReference type="RefSeq" id="WP_048888072.1">
    <property type="nucleotide sequence ID" value="NZ_LFEJ01000015.1"/>
</dbReference>
<evidence type="ECO:0000313" key="2">
    <source>
        <dbReference type="Proteomes" id="UP000037315"/>
    </source>
</evidence>
<organism evidence="1 2">
    <name type="scientific">Franconibacter pulveris</name>
    <dbReference type="NCBI Taxonomy" id="435910"/>
    <lineage>
        <taxon>Bacteria</taxon>
        <taxon>Pseudomonadati</taxon>
        <taxon>Pseudomonadota</taxon>
        <taxon>Gammaproteobacteria</taxon>
        <taxon>Enterobacterales</taxon>
        <taxon>Enterobacteriaceae</taxon>
        <taxon>Franconibacter</taxon>
    </lineage>
</organism>
<dbReference type="STRING" id="1121863.GCA_000621185_03149"/>
<name>A0A0J8VLA3_9ENTR</name>
<dbReference type="PATRIC" id="fig|1656095.3.peg.2585"/>
<comment type="caution">
    <text evidence="1">The sequence shown here is derived from an EMBL/GenBank/DDBJ whole genome shotgun (WGS) entry which is preliminary data.</text>
</comment>
<gene>
    <name evidence="1" type="ORF">ACH50_12520</name>
</gene>
<sequence>MRGIDQPLIIFNSRKPFNDRCADDMKYGDLTEKMLKARFGLFQVSERVDCYTFQKMTIPAYGNMPKLSKEQTAAILFDQLRFEAGRFAFWGPYTGIIHRLFTHMQYCNGKDFYDVQMNQAYKKMIEGDNSSGSTLAVIKKIISQFDFSAYSLTSDDFKAQLINAHLPKYSRFVDNFNGLGISIHEINSTKITLESLRFEQKRYTAVIKYTGQDHFGLDINDISKVKFSLLKIFRIWFVLQRYQLLAYKPFFTNMEARITITGENNA</sequence>
<dbReference type="InterPro" id="IPR017483">
    <property type="entry name" value="CHP03034"/>
</dbReference>
<dbReference type="Proteomes" id="UP000037315">
    <property type="component" value="Unassembled WGS sequence"/>
</dbReference>
<evidence type="ECO:0008006" key="3">
    <source>
        <dbReference type="Google" id="ProtNLM"/>
    </source>
</evidence>
<keyword evidence="2" id="KW-1185">Reference proteome</keyword>
<protein>
    <recommendedName>
        <fullName evidence="3">DUF3289 family protein</fullName>
    </recommendedName>
</protein>
<reference evidence="1 2" key="1">
    <citation type="submission" date="2015-06" db="EMBL/GenBank/DDBJ databases">
        <title>Genome sequencing of Cronobacter sp. strain DJ34 isolated from petroleum contaminated sludge of Duliajan Oil Fields, Assam, India.</title>
        <authorList>
            <person name="Pal S."/>
            <person name="Banerjee T.D."/>
            <person name="Roy A."/>
            <person name="Sar P."/>
            <person name="Kazy S.K."/>
        </authorList>
    </citation>
    <scope>NUCLEOTIDE SEQUENCE [LARGE SCALE GENOMIC DNA]</scope>
    <source>
        <strain evidence="1 2">DJ34</strain>
    </source>
</reference>
<accession>A0A0J8VLA3</accession>
<evidence type="ECO:0000313" key="1">
    <source>
        <dbReference type="EMBL" id="KMV34228.1"/>
    </source>
</evidence>
<dbReference type="EMBL" id="LFEJ01000015">
    <property type="protein sequence ID" value="KMV34228.1"/>
    <property type="molecule type" value="Genomic_DNA"/>
</dbReference>
<dbReference type="NCBIfam" id="TIGR03034">
    <property type="entry name" value="YPO3983 family protein"/>
    <property type="match status" value="1"/>
</dbReference>